<sequence>MVASTNGSLLRSLLLVAANVLIPVSILVFATGFFPYKPFLPGLAEFETLDFGSPPDAPFDRLIFMVVDALRSDFVYSDMSGFEYVQSLIQDGSAMPFTANARSPTVTMPRIKSMTTGSIPSFVDLILNFDEADTSSTLASQDTWLAQIKAKEMGKLLMYGDDTWLKLFPNTFDREDGTSSFFVADFTEVDNNVTRNIAGELENNDWGLMVLHYLGLDHIGHKAGPKSFNMVPKQREMDGIVRSLFEAMESKPHLDSTLLVLCGDHGMNEAGNHGASSPGETSPALVFMSPKLKTISRKLPAPAQPKDEFDYYSVVEQSDLAPTIAALLGFPVSKNNLGAFIPDFLPFWPKTSDKIQILVRNARQILNIVTAAFGNDLFDAQSGANPCSMEQTEINELACQWQNINKEAHSLAAGDKLDQEWLGTMSQWLRRAQDLMSSMASNYDMPRLYIGQGLAAVSAMAGGLAVIKIGTHRQGPLLPLTLLALSYGAMISNSLPDLAWLFVSLTALRITRGWNQTGQKFAGNPDIVKSYVVTHPQLLWAVLIFAYMILSFRLLARLKSLPSLVSTSITSVLLMSAFSFKLDFTSEDAPELVVGFAKSLNDLFQGQSLLWRARTAFILLAILFSYGTYRSLTGGRNAYLFHHLYTLFGMTQSRATNIPLFLISDILFYALQTTNFSVPEITTTIILLQYTTFFAFGGTNAISSVDLSSAYNGVSGFNIIAVGVLTLVSNWAGPIFWTSAANLLLLSRYHEGQRDAFRQYLALQTVFVAAAVAFVMAACTALRTHLFIWTVFSPKYLYCMAWSLGQHLLINVGFGGLLFWLGSRR</sequence>
<protein>
    <submittedName>
        <fullName evidence="1">Uncharacterized protein</fullName>
    </submittedName>
</protein>
<proteinExistence type="predicted"/>
<organism evidence="1 2">
    <name type="scientific">Fusarium decemcellulare</name>
    <dbReference type="NCBI Taxonomy" id="57161"/>
    <lineage>
        <taxon>Eukaryota</taxon>
        <taxon>Fungi</taxon>
        <taxon>Dikarya</taxon>
        <taxon>Ascomycota</taxon>
        <taxon>Pezizomycotina</taxon>
        <taxon>Sordariomycetes</taxon>
        <taxon>Hypocreomycetidae</taxon>
        <taxon>Hypocreales</taxon>
        <taxon>Nectriaceae</taxon>
        <taxon>Fusarium</taxon>
        <taxon>Fusarium decemcellulare species complex</taxon>
    </lineage>
</organism>
<comment type="caution">
    <text evidence="1">The sequence shown here is derived from an EMBL/GenBank/DDBJ whole genome shotgun (WGS) entry which is preliminary data.</text>
</comment>
<dbReference type="Proteomes" id="UP001148629">
    <property type="component" value="Unassembled WGS sequence"/>
</dbReference>
<reference evidence="1" key="1">
    <citation type="submission" date="2022-08" db="EMBL/GenBank/DDBJ databases">
        <title>Genome Sequence of Fusarium decemcellulare.</title>
        <authorList>
            <person name="Buettner E."/>
        </authorList>
    </citation>
    <scope>NUCLEOTIDE SEQUENCE</scope>
    <source>
        <strain evidence="1">Babe19</strain>
    </source>
</reference>
<dbReference type="EMBL" id="JANRMS010000839">
    <property type="protein sequence ID" value="KAJ3533759.1"/>
    <property type="molecule type" value="Genomic_DNA"/>
</dbReference>
<gene>
    <name evidence="1" type="ORF">NM208_g7840</name>
</gene>
<keyword evidence="2" id="KW-1185">Reference proteome</keyword>
<accession>A0ACC1S845</accession>
<name>A0ACC1S845_9HYPO</name>
<evidence type="ECO:0000313" key="2">
    <source>
        <dbReference type="Proteomes" id="UP001148629"/>
    </source>
</evidence>
<evidence type="ECO:0000313" key="1">
    <source>
        <dbReference type="EMBL" id="KAJ3533759.1"/>
    </source>
</evidence>